<sequence>MKMIKIKINGKTVACEEGSTIMRAAKSKGINIPGLCGHPDLPIKANCRVCVVEVVGRKNLVTSCSTKAENGMEILTESGRVRRARNANLELIYAEHIEKCPECIWRFECKLLKTAQKYKLLITTFRDRKKDRRTYKFANAVEIDGTQCIDCRNCVDACSLLQNIHYLELAGKGVNQEVVPTKKKNIQCILCGQCAVHCPVSAAQEQAQWRDAESLIKNKSKSGKIMVAQFAPSIRVSIGEDFGLPYGQIVTEQIVAGLRQLGFDYVFDVNFSADITTIIEAEELLSRLSKKTAKAPMPMITSCCPGWVNYAEIYHPEILPHLTTARSPHIHGGGIIKTYWAKKMGLNPKNIVVVSIMPCTAKKYEAKRPEMKIKGLYPVDNVLTTREFSFMLKKNNLDLSKLKKSRADNPLGEYSGAAAIFGGSGGVMESALRAAHVLACGDRRSGVCRSRVDYKAVRGSEDIKEATVAVAGKMLRVAVVNGIGHVEPVLKNLKKYDYIEVMACPGGCIGGGGQPIPTSRKIISERAAALHEIDKKSAFRKSYDNKGALDVLKWLKNENHKLEHAVLHTKYKKRRKY</sequence>
<evidence type="ECO:0000259" key="8">
    <source>
        <dbReference type="PROSITE" id="PS51839"/>
    </source>
</evidence>
<evidence type="ECO:0008006" key="11">
    <source>
        <dbReference type="Google" id="ProtNLM"/>
    </source>
</evidence>
<protein>
    <recommendedName>
        <fullName evidence="11">Ferredoxin</fullName>
    </recommendedName>
</protein>
<feature type="domain" description="4Fe-4S His(Cys)3-ligated-type" evidence="8">
    <location>
        <begin position="80"/>
        <end position="119"/>
    </location>
</feature>
<dbReference type="Gene3D" id="3.40.950.10">
    <property type="entry name" value="Fe-only Hydrogenase (Larger Subunit), Chain L, domain 3"/>
    <property type="match status" value="1"/>
</dbReference>
<reference evidence="9 10" key="1">
    <citation type="journal article" date="2016" name="Nat. Commun.">
        <title>Thousands of microbial genomes shed light on interconnected biogeochemical processes in an aquifer system.</title>
        <authorList>
            <person name="Anantharaman K."/>
            <person name="Brown C.T."/>
            <person name="Hug L.A."/>
            <person name="Sharon I."/>
            <person name="Castelle C.J."/>
            <person name="Probst A.J."/>
            <person name="Thomas B.C."/>
            <person name="Singh A."/>
            <person name="Wilkins M.J."/>
            <person name="Karaoz U."/>
            <person name="Brodie E.L."/>
            <person name="Williams K.H."/>
            <person name="Hubbard S.S."/>
            <person name="Banfield J.F."/>
        </authorList>
    </citation>
    <scope>NUCLEOTIDE SEQUENCE [LARGE SCALE GENOMIC DNA]</scope>
</reference>
<dbReference type="NCBIfam" id="TIGR02512">
    <property type="entry name" value="FeFe_hydrog_A"/>
    <property type="match status" value="1"/>
</dbReference>
<evidence type="ECO:0000256" key="3">
    <source>
        <dbReference type="ARBA" id="ARBA00022737"/>
    </source>
</evidence>
<dbReference type="CDD" id="cd00207">
    <property type="entry name" value="fer2"/>
    <property type="match status" value="1"/>
</dbReference>
<dbReference type="PROSITE" id="PS51839">
    <property type="entry name" value="4FE4S_HC3"/>
    <property type="match status" value="1"/>
</dbReference>
<dbReference type="SUPFAM" id="SSF54292">
    <property type="entry name" value="2Fe-2S ferredoxin-like"/>
    <property type="match status" value="1"/>
</dbReference>
<proteinExistence type="predicted"/>
<dbReference type="GO" id="GO:0005506">
    <property type="term" value="F:iron ion binding"/>
    <property type="evidence" value="ECO:0007669"/>
    <property type="project" value="InterPro"/>
</dbReference>
<keyword evidence="2" id="KW-0479">Metal-binding</keyword>
<comment type="caution">
    <text evidence="9">The sequence shown here is derived from an EMBL/GenBank/DDBJ whole genome shotgun (WGS) entry which is preliminary data.</text>
</comment>
<name>A0A1F5SLJ0_9BACT</name>
<dbReference type="PROSITE" id="PS51379">
    <property type="entry name" value="4FE4S_FER_2"/>
    <property type="match status" value="2"/>
</dbReference>
<dbReference type="Gene3D" id="3.10.20.740">
    <property type="match status" value="1"/>
</dbReference>
<dbReference type="SUPFAM" id="SSF54862">
    <property type="entry name" value="4Fe-4S ferredoxins"/>
    <property type="match status" value="1"/>
</dbReference>
<dbReference type="InterPro" id="IPR036991">
    <property type="entry name" value="Fe_hydrogenase_ssu_sf"/>
</dbReference>
<dbReference type="GO" id="GO:0008901">
    <property type="term" value="F:ferredoxin hydrogenase activity"/>
    <property type="evidence" value="ECO:0007669"/>
    <property type="project" value="InterPro"/>
</dbReference>
<evidence type="ECO:0000256" key="1">
    <source>
        <dbReference type="ARBA" id="ARBA00022485"/>
    </source>
</evidence>
<dbReference type="InterPro" id="IPR009016">
    <property type="entry name" value="Fe_hydrogenase"/>
</dbReference>
<dbReference type="Proteomes" id="UP000178367">
    <property type="component" value="Unassembled WGS sequence"/>
</dbReference>
<evidence type="ECO:0000313" key="9">
    <source>
        <dbReference type="EMBL" id="OGF27542.1"/>
    </source>
</evidence>
<dbReference type="PROSITE" id="PS51085">
    <property type="entry name" value="2FE2S_FER_2"/>
    <property type="match status" value="1"/>
</dbReference>
<dbReference type="Gene3D" id="3.40.50.1780">
    <property type="match status" value="1"/>
</dbReference>
<dbReference type="InterPro" id="IPR017900">
    <property type="entry name" value="4Fe4S_Fe_S_CS"/>
</dbReference>
<keyword evidence="4" id="KW-0408">Iron</keyword>
<keyword evidence="3" id="KW-0677">Repeat</keyword>
<dbReference type="AlphaFoldDB" id="A0A1F5SLJ0"/>
<dbReference type="InterPro" id="IPR019574">
    <property type="entry name" value="NADH_UbQ_OxRdtase_Gsu_4Fe4S-bd"/>
</dbReference>
<dbReference type="InterPro" id="IPR001041">
    <property type="entry name" value="2Fe-2S_ferredoxin-type"/>
</dbReference>
<evidence type="ECO:0000256" key="2">
    <source>
        <dbReference type="ARBA" id="ARBA00022723"/>
    </source>
</evidence>
<dbReference type="FunFam" id="3.30.70.20:FF:000035">
    <property type="entry name" value="Iron hydrogenase 1"/>
    <property type="match status" value="1"/>
</dbReference>
<evidence type="ECO:0000259" key="7">
    <source>
        <dbReference type="PROSITE" id="PS51379"/>
    </source>
</evidence>
<gene>
    <name evidence="9" type="ORF">A2227_01710</name>
</gene>
<dbReference type="InterPro" id="IPR004108">
    <property type="entry name" value="Fe_hydrogenase_lsu_C"/>
</dbReference>
<evidence type="ECO:0000256" key="5">
    <source>
        <dbReference type="ARBA" id="ARBA00023014"/>
    </source>
</evidence>
<keyword evidence="1" id="KW-0004">4Fe-4S</keyword>
<dbReference type="InterPro" id="IPR017896">
    <property type="entry name" value="4Fe4S_Fe-S-bd"/>
</dbReference>
<evidence type="ECO:0000256" key="4">
    <source>
        <dbReference type="ARBA" id="ARBA00023004"/>
    </source>
</evidence>
<feature type="domain" description="4Fe-4S ferredoxin-type" evidence="7">
    <location>
        <begin position="178"/>
        <end position="208"/>
    </location>
</feature>
<dbReference type="Gene3D" id="4.10.260.20">
    <property type="entry name" value="Iron hydrogenase, small subunit"/>
    <property type="match status" value="1"/>
</dbReference>
<evidence type="ECO:0000313" key="10">
    <source>
        <dbReference type="Proteomes" id="UP000178367"/>
    </source>
</evidence>
<dbReference type="Pfam" id="PF13510">
    <property type="entry name" value="Fer2_4"/>
    <property type="match status" value="1"/>
</dbReference>
<feature type="domain" description="4Fe-4S ferredoxin-type" evidence="7">
    <location>
        <begin position="139"/>
        <end position="169"/>
    </location>
</feature>
<dbReference type="Pfam" id="PF02256">
    <property type="entry name" value="Fe_hyd_SSU"/>
    <property type="match status" value="1"/>
</dbReference>
<dbReference type="GO" id="GO:0051539">
    <property type="term" value="F:4 iron, 4 sulfur cluster binding"/>
    <property type="evidence" value="ECO:0007669"/>
    <property type="project" value="UniProtKB-KW"/>
</dbReference>
<dbReference type="EMBL" id="MFGB01000007">
    <property type="protein sequence ID" value="OGF27542.1"/>
    <property type="molecule type" value="Genomic_DNA"/>
</dbReference>
<dbReference type="STRING" id="1797994.A2227_01710"/>
<organism evidence="9 10">
    <name type="scientific">Candidatus Falkowbacteria bacterium RIFOXYA2_FULL_47_19</name>
    <dbReference type="NCBI Taxonomy" id="1797994"/>
    <lineage>
        <taxon>Bacteria</taxon>
        <taxon>Candidatus Falkowiibacteriota</taxon>
    </lineage>
</organism>
<accession>A0A1F5SLJ0</accession>
<dbReference type="SUPFAM" id="SSF53920">
    <property type="entry name" value="Fe-only hydrogenase"/>
    <property type="match status" value="1"/>
</dbReference>
<dbReference type="SMART" id="SM00902">
    <property type="entry name" value="Fe_hyd_SSU"/>
    <property type="match status" value="1"/>
</dbReference>
<dbReference type="Pfam" id="PF02906">
    <property type="entry name" value="Fe_hyd_lg_C"/>
    <property type="match status" value="1"/>
</dbReference>
<dbReference type="InterPro" id="IPR013352">
    <property type="entry name" value="Fe_hydrogenase_subset"/>
</dbReference>
<dbReference type="InterPro" id="IPR036010">
    <property type="entry name" value="2Fe-2S_ferredoxin-like_sf"/>
</dbReference>
<keyword evidence="5" id="KW-0411">Iron-sulfur</keyword>
<dbReference type="Pfam" id="PF12838">
    <property type="entry name" value="Fer4_7"/>
    <property type="match status" value="1"/>
</dbReference>
<dbReference type="Gene3D" id="3.30.70.20">
    <property type="match status" value="1"/>
</dbReference>
<feature type="domain" description="2Fe-2S ferredoxin-type" evidence="6">
    <location>
        <begin position="2"/>
        <end position="80"/>
    </location>
</feature>
<dbReference type="PANTHER" id="PTHR11615">
    <property type="entry name" value="NITRATE, FORMATE, IRON DEHYDROGENASE"/>
    <property type="match status" value="1"/>
</dbReference>
<dbReference type="PROSITE" id="PS00198">
    <property type="entry name" value="4FE4S_FER_1"/>
    <property type="match status" value="1"/>
</dbReference>
<dbReference type="InterPro" id="IPR003149">
    <property type="entry name" value="Fe_hydrogenase_ssu"/>
</dbReference>
<dbReference type="InterPro" id="IPR050340">
    <property type="entry name" value="Cytosolic_Fe-S_CAF"/>
</dbReference>
<evidence type="ECO:0000259" key="6">
    <source>
        <dbReference type="PROSITE" id="PS51085"/>
    </source>
</evidence>